<organism evidence="8 9">
    <name type="scientific">Polynucleobacter duraquae</name>
    <dbReference type="NCBI Taxonomy" id="1835254"/>
    <lineage>
        <taxon>Bacteria</taxon>
        <taxon>Pseudomonadati</taxon>
        <taxon>Pseudomonadota</taxon>
        <taxon>Betaproteobacteria</taxon>
        <taxon>Burkholderiales</taxon>
        <taxon>Burkholderiaceae</taxon>
        <taxon>Polynucleobacter</taxon>
    </lineage>
</organism>
<dbReference type="HAMAP" id="MF_00445">
    <property type="entry name" value="NDH1_NuoN_1"/>
    <property type="match status" value="1"/>
</dbReference>
<feature type="transmembrane region" description="Helical" evidence="5">
    <location>
        <begin position="6"/>
        <end position="29"/>
    </location>
</feature>
<evidence type="ECO:0000313" key="9">
    <source>
        <dbReference type="Proteomes" id="UP000061135"/>
    </source>
</evidence>
<dbReference type="GO" id="GO:0005886">
    <property type="term" value="C:plasma membrane"/>
    <property type="evidence" value="ECO:0007669"/>
    <property type="project" value="UniProtKB-SubCell"/>
</dbReference>
<dbReference type="PRINTS" id="PR01434">
    <property type="entry name" value="NADHDHGNASE5"/>
</dbReference>
<feature type="transmembrane region" description="Helical" evidence="5">
    <location>
        <begin position="89"/>
        <end position="108"/>
    </location>
</feature>
<dbReference type="GO" id="GO:0048038">
    <property type="term" value="F:quinone binding"/>
    <property type="evidence" value="ECO:0007669"/>
    <property type="project" value="UniProtKB-KW"/>
</dbReference>
<proteinExistence type="inferred from homology"/>
<comment type="subcellular location">
    <subcellularLocation>
        <location evidence="5">Cell membrane</location>
        <topology evidence="5">Multi-pass membrane protein</topology>
    </subcellularLocation>
    <subcellularLocation>
        <location evidence="1">Endomembrane system</location>
        <topology evidence="1">Multi-pass membrane protein</topology>
    </subcellularLocation>
    <subcellularLocation>
        <location evidence="6">Membrane</location>
        <topology evidence="6">Multi-pass membrane protein</topology>
    </subcellularLocation>
</comment>
<dbReference type="KEGG" id="pdq:CL55_00007680"/>
<comment type="similarity">
    <text evidence="5">Belongs to the complex I subunit 2 family.</text>
</comment>
<feature type="domain" description="NADH:quinone oxidoreductase/Mrp antiporter transmembrane" evidence="7">
    <location>
        <begin position="141"/>
        <end position="435"/>
    </location>
</feature>
<evidence type="ECO:0000313" key="8">
    <source>
        <dbReference type="EMBL" id="AKD25101.1"/>
    </source>
</evidence>
<evidence type="ECO:0000256" key="5">
    <source>
        <dbReference type="HAMAP-Rule" id="MF_00445"/>
    </source>
</evidence>
<comment type="subunit">
    <text evidence="5">NDH-1 is composed of 14 different subunits. Subunits NuoA, H, J, K, L, M, N constitute the membrane sector of the complex.</text>
</comment>
<dbReference type="EMBL" id="CP007501">
    <property type="protein sequence ID" value="AKD25101.1"/>
    <property type="molecule type" value="Genomic_DNA"/>
</dbReference>
<evidence type="ECO:0000256" key="6">
    <source>
        <dbReference type="RuleBase" id="RU000320"/>
    </source>
</evidence>
<keyword evidence="9" id="KW-1185">Reference proteome</keyword>
<name>A0A0E3ZJJ9_9BURK</name>
<keyword evidence="4 5" id="KW-0472">Membrane</keyword>
<feature type="transmembrane region" description="Helical" evidence="5">
    <location>
        <begin position="120"/>
        <end position="137"/>
    </location>
</feature>
<dbReference type="GO" id="GO:0042773">
    <property type="term" value="P:ATP synthesis coupled electron transport"/>
    <property type="evidence" value="ECO:0007669"/>
    <property type="project" value="InterPro"/>
</dbReference>
<keyword evidence="5" id="KW-1278">Translocase</keyword>
<feature type="transmembrane region" description="Helical" evidence="5">
    <location>
        <begin position="422"/>
        <end position="440"/>
    </location>
</feature>
<accession>A0A0E3ZJJ9</accession>
<evidence type="ECO:0000256" key="1">
    <source>
        <dbReference type="ARBA" id="ARBA00004127"/>
    </source>
</evidence>
<keyword evidence="8" id="KW-0560">Oxidoreductase</keyword>
<dbReference type="PATRIC" id="fig|576611.7.peg.777"/>
<feature type="transmembrane region" description="Helical" evidence="5">
    <location>
        <begin position="346"/>
        <end position="364"/>
    </location>
</feature>
<dbReference type="Proteomes" id="UP000061135">
    <property type="component" value="Chromosome"/>
</dbReference>
<feature type="transmembrane region" description="Helical" evidence="5">
    <location>
        <begin position="254"/>
        <end position="276"/>
    </location>
</feature>
<evidence type="ECO:0000256" key="2">
    <source>
        <dbReference type="ARBA" id="ARBA00022692"/>
    </source>
</evidence>
<dbReference type="InterPro" id="IPR010096">
    <property type="entry name" value="NADH-Q_OxRdtase_suN/2"/>
</dbReference>
<evidence type="ECO:0000259" key="7">
    <source>
        <dbReference type="Pfam" id="PF00361"/>
    </source>
</evidence>
<keyword evidence="2 5" id="KW-0812">Transmembrane</keyword>
<feature type="transmembrane region" description="Helical" evidence="5">
    <location>
        <begin position="50"/>
        <end position="69"/>
    </location>
</feature>
<feature type="transmembrane region" description="Helical" evidence="5">
    <location>
        <begin position="314"/>
        <end position="334"/>
    </location>
</feature>
<dbReference type="GO" id="GO:0050136">
    <property type="term" value="F:NADH dehydrogenase (quinone) (non-electrogenic) activity"/>
    <property type="evidence" value="ECO:0007669"/>
    <property type="project" value="UniProtKB-UniRule"/>
</dbReference>
<keyword evidence="5" id="KW-0830">Ubiquinone</keyword>
<dbReference type="GO" id="GO:0008137">
    <property type="term" value="F:NADH dehydrogenase (ubiquinone) activity"/>
    <property type="evidence" value="ECO:0007669"/>
    <property type="project" value="InterPro"/>
</dbReference>
<evidence type="ECO:0000256" key="3">
    <source>
        <dbReference type="ARBA" id="ARBA00022989"/>
    </source>
</evidence>
<feature type="transmembrane region" description="Helical" evidence="5">
    <location>
        <begin position="174"/>
        <end position="195"/>
    </location>
</feature>
<dbReference type="RefSeq" id="WP_046329955.1">
    <property type="nucleotide sequence ID" value="NZ_CP007501.1"/>
</dbReference>
<dbReference type="InterPro" id="IPR001750">
    <property type="entry name" value="ND/Mrp_TM"/>
</dbReference>
<sequence>MQAFDLYAVLPELVLLVVACLLLVASVYVPERQPASPGVEQDIFHTPRGVGFVYFFTIILLVYLIFAFMARIGDVSIVAMNGLFQSDPISNLLKACSCAAVLVSLVYSKQYLTDRALFRPDFIVLVLLALLGQFVLISGANLLTLYLGLELMALPTYALVAMRHSNEKSVEAGIKYFILGALASGFLLYGMSMLYGVTGSLDLIEIFRTVADPRVNHLVMAFGLVFIVSGLAFKLGVVPFHMWVPDVYQGAPTAVTLMIAAAPKLAAFALLFRLLVNTLLPLMGDWQPMLVILAVLSLVVGNVTAIAQTNIKRMLAYSAIAQMGFVLLGMLSVFDDHAFSASMFYVITYVLTTLGSFGLIMMLSRKGHDCETIDDLKGLNKRHPWFAFIGLVMMFSLAGIPPTVGFAAKLGVLEALVDGEHTFLAVIAVIASLIGAFYYLRVVKVMYFDEPKEEHAGEISGSGFARGLLSLNAILVLALGILPASLMAICLDTMRRTLLGA</sequence>
<dbReference type="Pfam" id="PF00361">
    <property type="entry name" value="Proton_antipo_M"/>
    <property type="match status" value="1"/>
</dbReference>
<dbReference type="AlphaFoldDB" id="A0A0E3ZJJ9"/>
<dbReference type="PANTHER" id="PTHR22773">
    <property type="entry name" value="NADH DEHYDROGENASE"/>
    <property type="match status" value="1"/>
</dbReference>
<feature type="transmembrane region" description="Helical" evidence="5">
    <location>
        <begin position="385"/>
        <end position="410"/>
    </location>
</feature>
<dbReference type="NCBIfam" id="NF004442">
    <property type="entry name" value="PRK05777.1-5"/>
    <property type="match status" value="1"/>
</dbReference>
<comment type="function">
    <text evidence="5">NDH-1 shuttles electrons from NADH, via FMN and iron-sulfur (Fe-S) centers, to quinones in the respiratory chain. The immediate electron acceptor for the enzyme in this species is believed to be ubiquinone. Couples the redox reaction to proton translocation (for every two electrons transferred, four hydrogen ions are translocated across the cytoplasmic membrane), and thus conserves the redox energy in a proton gradient.</text>
</comment>
<gene>
    <name evidence="5" type="primary">nuoN</name>
    <name evidence="8" type="ORF">CL55_00007680</name>
</gene>
<keyword evidence="5" id="KW-0874">Quinone</keyword>
<reference evidence="8 9" key="1">
    <citation type="submission" date="2014-03" db="EMBL/GenBank/DDBJ databases">
        <title>Genome of Polynucleobacter strain MWH-MoK4.</title>
        <authorList>
            <person name="Hahn M.W."/>
        </authorList>
    </citation>
    <scope>NUCLEOTIDE SEQUENCE [LARGE SCALE GENOMIC DNA]</scope>
    <source>
        <strain evidence="8 9">MWH-MoK4</strain>
    </source>
</reference>
<dbReference type="NCBIfam" id="TIGR01770">
    <property type="entry name" value="NDH_I_N"/>
    <property type="match status" value="1"/>
</dbReference>
<dbReference type="OrthoDB" id="9768329at2"/>
<keyword evidence="5" id="KW-1003">Cell membrane</keyword>
<feature type="transmembrane region" description="Helical" evidence="5">
    <location>
        <begin position="288"/>
        <end position="307"/>
    </location>
</feature>
<evidence type="ECO:0000256" key="4">
    <source>
        <dbReference type="ARBA" id="ARBA00023136"/>
    </source>
</evidence>
<dbReference type="HOGENOM" id="CLU_007100_1_3_4"/>
<keyword evidence="5" id="KW-0520">NAD</keyword>
<comment type="catalytic activity">
    <reaction evidence="5">
        <text>a quinone + NADH + 5 H(+)(in) = a quinol + NAD(+) + 4 H(+)(out)</text>
        <dbReference type="Rhea" id="RHEA:57888"/>
        <dbReference type="ChEBI" id="CHEBI:15378"/>
        <dbReference type="ChEBI" id="CHEBI:24646"/>
        <dbReference type="ChEBI" id="CHEBI:57540"/>
        <dbReference type="ChEBI" id="CHEBI:57945"/>
        <dbReference type="ChEBI" id="CHEBI:132124"/>
    </reaction>
</comment>
<dbReference type="STRING" id="1835254.CL55_00007680"/>
<protein>
    <recommendedName>
        <fullName evidence="5">NADH-quinone oxidoreductase subunit N</fullName>
        <ecNumber evidence="5">7.1.1.-</ecNumber>
    </recommendedName>
    <alternativeName>
        <fullName evidence="5">NADH dehydrogenase I subunit N</fullName>
    </alternativeName>
    <alternativeName>
        <fullName evidence="5">NDH-1 subunit N</fullName>
    </alternativeName>
</protein>
<feature type="transmembrane region" description="Helical" evidence="5">
    <location>
        <begin position="215"/>
        <end position="233"/>
    </location>
</feature>
<keyword evidence="3 5" id="KW-1133">Transmembrane helix</keyword>
<dbReference type="GO" id="GO:0012505">
    <property type="term" value="C:endomembrane system"/>
    <property type="evidence" value="ECO:0007669"/>
    <property type="project" value="UniProtKB-SubCell"/>
</dbReference>
<keyword evidence="5" id="KW-0813">Transport</keyword>
<feature type="transmembrane region" description="Helical" evidence="5">
    <location>
        <begin position="468"/>
        <end position="489"/>
    </location>
</feature>
<dbReference type="EC" id="7.1.1.-" evidence="5"/>